<reference evidence="2 3" key="1">
    <citation type="submission" date="2018-06" db="EMBL/GenBank/DDBJ databases">
        <authorList>
            <consortium name="Pathogen Informatics"/>
            <person name="Doyle S."/>
        </authorList>
    </citation>
    <scope>NUCLEOTIDE SEQUENCE [LARGE SCALE GENOMIC DNA]</scope>
    <source>
        <strain evidence="2 3">NCTC11621</strain>
    </source>
</reference>
<feature type="transmembrane region" description="Helical" evidence="1">
    <location>
        <begin position="114"/>
        <end position="139"/>
    </location>
</feature>
<organism evidence="2 3">
    <name type="scientific">Pasteurella canis</name>
    <dbReference type="NCBI Taxonomy" id="753"/>
    <lineage>
        <taxon>Bacteria</taxon>
        <taxon>Pseudomonadati</taxon>
        <taxon>Pseudomonadota</taxon>
        <taxon>Gammaproteobacteria</taxon>
        <taxon>Pasteurellales</taxon>
        <taxon>Pasteurellaceae</taxon>
        <taxon>Pasteurella</taxon>
    </lineage>
</organism>
<dbReference type="Proteomes" id="UP000254704">
    <property type="component" value="Unassembled WGS sequence"/>
</dbReference>
<feature type="transmembrane region" description="Helical" evidence="1">
    <location>
        <begin position="81"/>
        <end position="102"/>
    </location>
</feature>
<dbReference type="AlphaFoldDB" id="A0A379EUB9"/>
<keyword evidence="1" id="KW-1133">Transmembrane helix</keyword>
<evidence type="ECO:0000313" key="3">
    <source>
        <dbReference type="Proteomes" id="UP000254704"/>
    </source>
</evidence>
<evidence type="ECO:0000256" key="1">
    <source>
        <dbReference type="SAM" id="Phobius"/>
    </source>
</evidence>
<protein>
    <submittedName>
        <fullName evidence="2">Membrane protein</fullName>
    </submittedName>
</protein>
<feature type="transmembrane region" description="Helical" evidence="1">
    <location>
        <begin position="312"/>
        <end position="331"/>
    </location>
</feature>
<feature type="transmembrane region" description="Helical" evidence="1">
    <location>
        <begin position="223"/>
        <end position="241"/>
    </location>
</feature>
<dbReference type="EMBL" id="UGTV01000015">
    <property type="protein sequence ID" value="SUC09970.1"/>
    <property type="molecule type" value="Genomic_DNA"/>
</dbReference>
<feature type="transmembrane region" description="Helical" evidence="1">
    <location>
        <begin position="363"/>
        <end position="380"/>
    </location>
</feature>
<sequence>MSTLFSFFYLYDPWLFHFLRMAFVVGGIGVAWLIYRLYTKQLTQGIAVPIDSILVIIALILLSIIPILINGTTELGVVRMYVKSLVLFVFGIGIYNLFYCHLAGQVQFVSDLKIGLVIQAAIGLLALFSLTTVIDLVLSTHTIMPRFYNSEQEYRLYNLTSSAFFQLSIFYLMLLHFLLAYDVKKNRISAFFLFLLLFIGTISGRTFFMLSIISIILYFKWRYLPALITFAAIVLFLSLNFSEHKYVAHAFEPVINLFSHQDMSKISSSSENLIKNHLFIPTLKQFLIGDGEYFTDEGKYYGATDSGFLRQVLYGGLAYLMTCFAFTAYFVKRVADNWFEGSWKFTLSTLFILSVLQIKADTYAFPGIMLIFIMFLSLFGKKGKWVWLFKNKEGMNV</sequence>
<evidence type="ECO:0000313" key="2">
    <source>
        <dbReference type="EMBL" id="SUC09970.1"/>
    </source>
</evidence>
<accession>A0A379EUB9</accession>
<feature type="transmembrane region" description="Helical" evidence="1">
    <location>
        <begin position="159"/>
        <end position="179"/>
    </location>
</feature>
<feature type="transmembrane region" description="Helical" evidence="1">
    <location>
        <begin position="191"/>
        <end position="217"/>
    </location>
</feature>
<keyword evidence="1" id="KW-0812">Transmembrane</keyword>
<dbReference type="RefSeq" id="WP_115322805.1">
    <property type="nucleotide sequence ID" value="NZ_UGTV01000015.1"/>
</dbReference>
<gene>
    <name evidence="2" type="ORF">NCTC11621_01001</name>
</gene>
<keyword evidence="1" id="KW-0472">Membrane</keyword>
<proteinExistence type="predicted"/>
<name>A0A379EUB9_9PAST</name>
<feature type="transmembrane region" description="Helical" evidence="1">
    <location>
        <begin position="14"/>
        <end position="35"/>
    </location>
</feature>
<feature type="transmembrane region" description="Helical" evidence="1">
    <location>
        <begin position="47"/>
        <end position="69"/>
    </location>
</feature>